<evidence type="ECO:0000313" key="13">
    <source>
        <dbReference type="Proteomes" id="UP000008142"/>
    </source>
</evidence>
<evidence type="ECO:0000256" key="2">
    <source>
        <dbReference type="ARBA" id="ARBA00022517"/>
    </source>
</evidence>
<keyword evidence="6 10" id="KW-0687">Ribonucleoprotein</keyword>
<dbReference type="HOGENOM" id="CLU_1408379_0_0_1"/>
<evidence type="ECO:0000256" key="8">
    <source>
        <dbReference type="ARBA" id="ARBA00053712"/>
    </source>
</evidence>
<dbReference type="Proteomes" id="UP000008142">
    <property type="component" value="Unassembled WGS sequence"/>
</dbReference>
<comment type="subunit">
    <text evidence="9 10">Component of the small nucleolar ribonucleoprotein particles containing H/ACA-type snoRNAs (H/ACA snoRNPs).</text>
</comment>
<evidence type="ECO:0000256" key="11">
    <source>
        <dbReference type="SAM" id="MobiDB-lite"/>
    </source>
</evidence>
<dbReference type="GO" id="GO:0031429">
    <property type="term" value="C:box H/ACA snoRNP complex"/>
    <property type="evidence" value="ECO:0007669"/>
    <property type="project" value="TreeGrafter"/>
</dbReference>
<protein>
    <recommendedName>
        <fullName evidence="10">H/ACA ribonucleoprotein complex subunit</fullName>
    </recommendedName>
</protein>
<comment type="subcellular location">
    <subcellularLocation>
        <location evidence="1 10">Nucleus</location>
        <location evidence="1 10">Nucleolus</location>
    </subcellularLocation>
</comment>
<keyword evidence="3 10" id="KW-0698">rRNA processing</keyword>
<dbReference type="PANTHER" id="PTHR23237">
    <property type="entry name" value="NUCLEOLAR PROTEIN FAMILY A MEMBER 1 SNORNP PROTEIN GAR1"/>
    <property type="match status" value="1"/>
</dbReference>
<comment type="similarity">
    <text evidence="7 10">Belongs to the GAR1 family.</text>
</comment>
<evidence type="ECO:0000256" key="4">
    <source>
        <dbReference type="ARBA" id="ARBA00022884"/>
    </source>
</evidence>
<dbReference type="InterPro" id="IPR007504">
    <property type="entry name" value="H/ACA_rnp_Gar1/Naf1"/>
</dbReference>
<dbReference type="Gene3D" id="2.40.10.230">
    <property type="entry name" value="Probable tRNA pseudouridine synthase domain"/>
    <property type="match status" value="1"/>
</dbReference>
<evidence type="ECO:0000256" key="10">
    <source>
        <dbReference type="RuleBase" id="RU364004"/>
    </source>
</evidence>
<reference evidence="13" key="1">
    <citation type="submission" date="2008-07" db="EMBL/GenBank/DDBJ databases">
        <title>Annotation of Ajellomyces capsulatus strain H88.</title>
        <authorList>
            <person name="Champion M."/>
            <person name="Cuomo C."/>
            <person name="Ma L.-J."/>
            <person name="Henn M.R."/>
            <person name="Sil A."/>
            <person name="Goldman B."/>
            <person name="Young S.K."/>
            <person name="Kodira C.D."/>
            <person name="Zeng Q."/>
            <person name="Koehrsen M."/>
            <person name="Alvarado L."/>
            <person name="Berlin A."/>
            <person name="Borenstein D."/>
            <person name="Chen Z."/>
            <person name="Engels R."/>
            <person name="Freedman E."/>
            <person name="Gellesch M."/>
            <person name="Goldberg J."/>
            <person name="Griggs A."/>
            <person name="Gujja S."/>
            <person name="Heiman D."/>
            <person name="Hepburn T."/>
            <person name="Howarth C."/>
            <person name="Jen D."/>
            <person name="Larson L."/>
            <person name="Lewis B."/>
            <person name="Mehta T."/>
            <person name="Park D."/>
            <person name="Pearson M."/>
            <person name="Roberts A."/>
            <person name="Saif S."/>
            <person name="Shea T."/>
            <person name="Shenoy N."/>
            <person name="Sisk P."/>
            <person name="Stolte C."/>
            <person name="Sykes S."/>
            <person name="Walk T."/>
            <person name="White J."/>
            <person name="Yandava C."/>
            <person name="Klein B."/>
            <person name="McEwen J.G."/>
            <person name="Puccia R."/>
            <person name="Goldman G.H."/>
            <person name="Felipe M.S."/>
            <person name="Nino-Vega G."/>
            <person name="San-Blas G."/>
            <person name="Taylor J."/>
            <person name="Mendoza L."/>
            <person name="Galagan J."/>
            <person name="Nusbaum C."/>
            <person name="Birren B."/>
        </authorList>
    </citation>
    <scope>NUCLEOTIDE SEQUENCE [LARGE SCALE GENOMIC DNA]</scope>
    <source>
        <strain evidence="13">H88</strain>
    </source>
</reference>
<accession>F0U7D7</accession>
<evidence type="ECO:0000256" key="9">
    <source>
        <dbReference type="ARBA" id="ARBA00062786"/>
    </source>
</evidence>
<name>F0U7D7_AJEC8</name>
<feature type="compositionally biased region" description="Gly residues" evidence="11">
    <location>
        <begin position="8"/>
        <end position="23"/>
    </location>
</feature>
<sequence>MSFRGSSRGRGGSATGANRGGSGFGGRGEMGSFLHACEGEMVCESINPKIPYFNAPIYLENKTPVGKVDEVLGPINQVYFTIKPQEGIVATSFKSGDKFYIGGDKLLPLEKYVACSCLNQNHLQVPQNQKRSEVLDEAPLAVDVVGAELPAEVEVHHEAGAELQEEEPLAVEEEGLQPAVAQGADFAVLLADGGSE</sequence>
<keyword evidence="4 10" id="KW-0694">RNA-binding</keyword>
<dbReference type="AlphaFoldDB" id="F0U7D7"/>
<dbReference type="STRING" id="544711.F0U7D7"/>
<keyword evidence="5 10" id="KW-0539">Nucleus</keyword>
<dbReference type="EMBL" id="DS990636">
    <property type="protein sequence ID" value="EGC42404.1"/>
    <property type="molecule type" value="Genomic_DNA"/>
</dbReference>
<dbReference type="OMA" id="ACSCLNQ"/>
<comment type="function">
    <text evidence="10">Required for ribosome biogenesis. Part of a complex which catalyzes pseudouridylation of rRNA. This involves the isomerization of uridine such that the ribose is subsequently attached to C5, instead of the normal N1. Pseudouridine ("psi") residues may serve to stabilize the conformation of rRNAs.</text>
</comment>
<dbReference type="InterPro" id="IPR038664">
    <property type="entry name" value="Gar1/Naf1_Cbf5-bd_sf"/>
</dbReference>
<evidence type="ECO:0000256" key="7">
    <source>
        <dbReference type="ARBA" id="ARBA00038293"/>
    </source>
</evidence>
<evidence type="ECO:0000256" key="3">
    <source>
        <dbReference type="ARBA" id="ARBA00022552"/>
    </source>
</evidence>
<evidence type="ECO:0000313" key="12">
    <source>
        <dbReference type="EMBL" id="EGC42404.1"/>
    </source>
</evidence>
<evidence type="ECO:0000256" key="5">
    <source>
        <dbReference type="ARBA" id="ARBA00023242"/>
    </source>
</evidence>
<dbReference type="PANTHER" id="PTHR23237:SF6">
    <property type="entry name" value="H_ACA RIBONUCLEOPROTEIN COMPLEX SUBUNIT 1"/>
    <property type="match status" value="1"/>
</dbReference>
<dbReference type="GO" id="GO:0034513">
    <property type="term" value="F:box H/ACA snoRNA binding"/>
    <property type="evidence" value="ECO:0007669"/>
    <property type="project" value="TreeGrafter"/>
</dbReference>
<dbReference type="FunFam" id="2.40.10.230:FF:000001">
    <property type="entry name" value="H/ACA ribonucleoprotein complex subunit"/>
    <property type="match status" value="1"/>
</dbReference>
<dbReference type="Pfam" id="PF04410">
    <property type="entry name" value="Gar1"/>
    <property type="match status" value="1"/>
</dbReference>
<dbReference type="InterPro" id="IPR009000">
    <property type="entry name" value="Transl_B-barrel_sf"/>
</dbReference>
<gene>
    <name evidence="12" type="ORF">HCEG_01766</name>
</gene>
<evidence type="ECO:0000256" key="1">
    <source>
        <dbReference type="ARBA" id="ARBA00004604"/>
    </source>
</evidence>
<keyword evidence="2 10" id="KW-0690">Ribosome biogenesis</keyword>
<feature type="region of interest" description="Disordered" evidence="11">
    <location>
        <begin position="1"/>
        <end position="23"/>
    </location>
</feature>
<dbReference type="VEuPathDB" id="FungiDB:I7I53_06449"/>
<proteinExistence type="inferred from homology"/>
<dbReference type="SUPFAM" id="SSF50447">
    <property type="entry name" value="Translation proteins"/>
    <property type="match status" value="1"/>
</dbReference>
<dbReference type="OrthoDB" id="2187159at2759"/>
<dbReference type="GO" id="GO:0000454">
    <property type="term" value="P:snoRNA guided rRNA pseudouridine synthesis"/>
    <property type="evidence" value="ECO:0007669"/>
    <property type="project" value="TreeGrafter"/>
</dbReference>
<evidence type="ECO:0000256" key="6">
    <source>
        <dbReference type="ARBA" id="ARBA00023274"/>
    </source>
</evidence>
<comment type="function">
    <text evidence="8">Non-catalytic component of the H/ACA small nucleolar ribonucleoprotein (H/ACA snoRNP), which catalyzes pseudouridylation of rRNA and is required for ribosome biogenesis. This involves the isomerization of uridine such that the ribose is subsequently attached to C5, instead of the normal N1. Pseudouridine ('psi') residues may serve to stabilize the conformation of rRNAs. The H/ACA snoRNP complex also mediates pseudouridylation of other types of RNAs. The H/ACA snoRNP complex mediates pseudouridylation at position 93 in U2 snRNA.</text>
</comment>
<organism evidence="13">
    <name type="scientific">Ajellomyces capsulatus (strain H88)</name>
    <name type="common">Darling's disease fungus</name>
    <name type="synonym">Histoplasma capsulatum</name>
    <dbReference type="NCBI Taxonomy" id="544711"/>
    <lineage>
        <taxon>Eukaryota</taxon>
        <taxon>Fungi</taxon>
        <taxon>Dikarya</taxon>
        <taxon>Ascomycota</taxon>
        <taxon>Pezizomycotina</taxon>
        <taxon>Eurotiomycetes</taxon>
        <taxon>Eurotiomycetidae</taxon>
        <taxon>Onygenales</taxon>
        <taxon>Ajellomycetaceae</taxon>
        <taxon>Histoplasma</taxon>
    </lineage>
</organism>